<evidence type="ECO:0000313" key="3">
    <source>
        <dbReference type="EMBL" id="CAB4859917.1"/>
    </source>
</evidence>
<dbReference type="InterPro" id="IPR011989">
    <property type="entry name" value="ARM-like"/>
</dbReference>
<dbReference type="InterPro" id="IPR004155">
    <property type="entry name" value="PBS_lyase_HEAT"/>
</dbReference>
<dbReference type="AlphaFoldDB" id="A0A6J6PJA7"/>
<evidence type="ECO:0000313" key="2">
    <source>
        <dbReference type="EMBL" id="CAB4747155.1"/>
    </source>
</evidence>
<dbReference type="EMBL" id="CAFBQP010000138">
    <property type="protein sequence ID" value="CAB5068345.1"/>
    <property type="molecule type" value="Genomic_DNA"/>
</dbReference>
<sequence>MIVLPDDVRAARQLVAVSGHRNDADTARAGLAHPDESVRATALGALARIGALHADLLEHHLFPRTEPSPLVRRRAAELSAGLANVALLGALHDPDWSVVEMACWATGEHEVADDATLERLIRLGREHEESLVREAAVAALGAVGDPRGLPTIIAATRDRAPVRRRAAVSLAPFDEPEAENALRELLTDRDWQARQIAEDLLDARPSVDAPTDSA</sequence>
<dbReference type="EMBL" id="CAFBLR010000007">
    <property type="protein sequence ID" value="CAB4859917.1"/>
    <property type="molecule type" value="Genomic_DNA"/>
</dbReference>
<dbReference type="Pfam" id="PF13646">
    <property type="entry name" value="HEAT_2"/>
    <property type="match status" value="1"/>
</dbReference>
<accession>A0A6J6PJA7</accession>
<dbReference type="SMART" id="SM00567">
    <property type="entry name" value="EZ_HEAT"/>
    <property type="match status" value="2"/>
</dbReference>
<proteinExistence type="predicted"/>
<evidence type="ECO:0000313" key="4">
    <source>
        <dbReference type="EMBL" id="CAB5068345.1"/>
    </source>
</evidence>
<dbReference type="SUPFAM" id="SSF48371">
    <property type="entry name" value="ARM repeat"/>
    <property type="match status" value="1"/>
</dbReference>
<evidence type="ECO:0000313" key="1">
    <source>
        <dbReference type="EMBL" id="CAB4696538.1"/>
    </source>
</evidence>
<gene>
    <name evidence="1" type="ORF">UFOPK2602_00328</name>
    <name evidence="2" type="ORF">UFOPK2806_00784</name>
    <name evidence="3" type="ORF">UFOPK3417_00162</name>
    <name evidence="4" type="ORF">UFOPK4306_02370</name>
</gene>
<reference evidence="1" key="1">
    <citation type="submission" date="2020-05" db="EMBL/GenBank/DDBJ databases">
        <authorList>
            <person name="Chiriac C."/>
            <person name="Salcher M."/>
            <person name="Ghai R."/>
            <person name="Kavagutti S V."/>
        </authorList>
    </citation>
    <scope>NUCLEOTIDE SEQUENCE</scope>
</reference>
<dbReference type="InterPro" id="IPR016024">
    <property type="entry name" value="ARM-type_fold"/>
</dbReference>
<name>A0A6J6PJA7_9ZZZZ</name>
<dbReference type="EMBL" id="CAEZXX010000012">
    <property type="protein sequence ID" value="CAB4696538.1"/>
    <property type="molecule type" value="Genomic_DNA"/>
</dbReference>
<dbReference type="Gene3D" id="1.25.10.10">
    <property type="entry name" value="Leucine-rich Repeat Variant"/>
    <property type="match status" value="1"/>
</dbReference>
<organism evidence="1">
    <name type="scientific">freshwater metagenome</name>
    <dbReference type="NCBI Taxonomy" id="449393"/>
    <lineage>
        <taxon>unclassified sequences</taxon>
        <taxon>metagenomes</taxon>
        <taxon>ecological metagenomes</taxon>
    </lineage>
</organism>
<protein>
    <submittedName>
        <fullName evidence="1">Unannotated protein</fullName>
    </submittedName>
</protein>
<dbReference type="EMBL" id="CAEZYY010000007">
    <property type="protein sequence ID" value="CAB4747155.1"/>
    <property type="molecule type" value="Genomic_DNA"/>
</dbReference>